<dbReference type="PROSITE" id="PS51718">
    <property type="entry name" value="G_DYNAMIN_2"/>
    <property type="match status" value="1"/>
</dbReference>
<dbReference type="SUPFAM" id="SSF52540">
    <property type="entry name" value="P-loop containing nucleoside triphosphate hydrolases"/>
    <property type="match status" value="1"/>
</dbReference>
<feature type="domain" description="GED" evidence="5">
    <location>
        <begin position="676"/>
        <end position="768"/>
    </location>
</feature>
<reference evidence="7" key="1">
    <citation type="submission" date="2019-04" db="EMBL/GenBank/DDBJ databases">
        <title>Sequencing of skin fungus with MAO and IRED activity.</title>
        <authorList>
            <person name="Marsaioli A.J."/>
            <person name="Bonatto J.M.C."/>
            <person name="Reis Junior O."/>
        </authorList>
    </citation>
    <scope>NUCLEOTIDE SEQUENCE</scope>
    <source>
        <strain evidence="7">28M1</strain>
    </source>
</reference>
<dbReference type="GO" id="GO:0008017">
    <property type="term" value="F:microtubule binding"/>
    <property type="evidence" value="ECO:0007669"/>
    <property type="project" value="TreeGrafter"/>
</dbReference>
<protein>
    <recommendedName>
        <fullName evidence="9">GTPase</fullName>
    </recommendedName>
</protein>
<evidence type="ECO:0000256" key="4">
    <source>
        <dbReference type="SAM" id="MobiDB-lite"/>
    </source>
</evidence>
<feature type="coiled-coil region" evidence="3">
    <location>
        <begin position="333"/>
        <end position="364"/>
    </location>
</feature>
<keyword evidence="2" id="KW-0342">GTP-binding</keyword>
<organism evidence="7 8">
    <name type="scientific">Didymella heteroderae</name>
    <dbReference type="NCBI Taxonomy" id="1769908"/>
    <lineage>
        <taxon>Eukaryota</taxon>
        <taxon>Fungi</taxon>
        <taxon>Dikarya</taxon>
        <taxon>Ascomycota</taxon>
        <taxon>Pezizomycotina</taxon>
        <taxon>Dothideomycetes</taxon>
        <taxon>Pleosporomycetidae</taxon>
        <taxon>Pleosporales</taxon>
        <taxon>Pleosporineae</taxon>
        <taxon>Didymellaceae</taxon>
        <taxon>Didymella</taxon>
    </lineage>
</organism>
<dbReference type="GO" id="GO:0005874">
    <property type="term" value="C:microtubule"/>
    <property type="evidence" value="ECO:0007669"/>
    <property type="project" value="TreeGrafter"/>
</dbReference>
<gene>
    <name evidence="7" type="ORF">E8E12_003525</name>
</gene>
<evidence type="ECO:0000313" key="8">
    <source>
        <dbReference type="Proteomes" id="UP000758155"/>
    </source>
</evidence>
<evidence type="ECO:0000256" key="1">
    <source>
        <dbReference type="ARBA" id="ARBA00022741"/>
    </source>
</evidence>
<dbReference type="GO" id="GO:0005525">
    <property type="term" value="F:GTP binding"/>
    <property type="evidence" value="ECO:0007669"/>
    <property type="project" value="InterPro"/>
</dbReference>
<dbReference type="GO" id="GO:0016020">
    <property type="term" value="C:membrane"/>
    <property type="evidence" value="ECO:0007669"/>
    <property type="project" value="TreeGrafter"/>
</dbReference>
<dbReference type="GO" id="GO:0006897">
    <property type="term" value="P:endocytosis"/>
    <property type="evidence" value="ECO:0007669"/>
    <property type="project" value="TreeGrafter"/>
</dbReference>
<dbReference type="SMART" id="SM00053">
    <property type="entry name" value="DYNc"/>
    <property type="match status" value="1"/>
</dbReference>
<evidence type="ECO:0000256" key="2">
    <source>
        <dbReference type="ARBA" id="ARBA00023134"/>
    </source>
</evidence>
<dbReference type="InterPro" id="IPR000375">
    <property type="entry name" value="Dynamin_stalk"/>
</dbReference>
<evidence type="ECO:0000259" key="6">
    <source>
        <dbReference type="PROSITE" id="PS51718"/>
    </source>
</evidence>
<evidence type="ECO:0000256" key="3">
    <source>
        <dbReference type="SAM" id="Coils"/>
    </source>
</evidence>
<dbReference type="PRINTS" id="PR00195">
    <property type="entry name" value="DYNAMIN"/>
</dbReference>
<dbReference type="GO" id="GO:0005739">
    <property type="term" value="C:mitochondrion"/>
    <property type="evidence" value="ECO:0007669"/>
    <property type="project" value="TreeGrafter"/>
</dbReference>
<feature type="domain" description="Dynamin-type G" evidence="6">
    <location>
        <begin position="57"/>
        <end position="341"/>
    </location>
</feature>
<proteinExistence type="predicted"/>
<evidence type="ECO:0000259" key="5">
    <source>
        <dbReference type="PROSITE" id="PS51388"/>
    </source>
</evidence>
<dbReference type="Proteomes" id="UP000758155">
    <property type="component" value="Unassembled WGS sequence"/>
</dbReference>
<evidence type="ECO:0000313" key="7">
    <source>
        <dbReference type="EMBL" id="KAF3047975.1"/>
    </source>
</evidence>
<dbReference type="InterPro" id="IPR022812">
    <property type="entry name" value="Dynamin"/>
</dbReference>
<dbReference type="InterPro" id="IPR027417">
    <property type="entry name" value="P-loop_NTPase"/>
</dbReference>
<dbReference type="GO" id="GO:0000266">
    <property type="term" value="P:mitochondrial fission"/>
    <property type="evidence" value="ECO:0007669"/>
    <property type="project" value="TreeGrafter"/>
</dbReference>
<dbReference type="CDD" id="cd08771">
    <property type="entry name" value="DLP_1"/>
    <property type="match status" value="1"/>
</dbReference>
<sequence length="774" mass="87636">MVNTRTLKRTRIDLCDDSDAPELDPFTTASLTKLQSTDERRLLDIVDKLRRTGLNGTIELPQLVVCGDQSSGKSSVLEAITEIPFPRKTGLCTRFATEIILRRDSRSSVTVKIVPSKHRPEAEQRKLAAFNKSMAYVNELPDLIDAATQEMGLGKIGTTKAFSRDVLSVEICGPNRPQLTLVDLPGLIHSATKASSEEDKRLIFELVGEYMQNDRTIILAVVSAKNDAANQIILSLFKEYDPNGSRTLGIITKPDCMSSEDQQQWFDLALNKEIFLERGWHLIKNWTDSSGRYTAKQRNDAEAAFFNEGRFKELPRHMVGIEALCDRLSKLLLRHLTQELPSLQAEMQAKLDDTNAELVKLGDKRETPAEQRMVLMKIAMRINHIIAQAVNGHYLHEFFGTVDLQASVDSNNNIRRFRAVIQNLNHEFAENMRTRGHTYSFESEEDKKSPADSQTQANGSTEQAKKSDGKPEQEKKQKASKASKKAAVSDDDYLPKPKKISYDDAMSWVKDTIVRCRGHELPGSVNPEVTSHLFWEQSDPWREITLDHIAKVRAVCKEFIHQILDYAAPTEFIKPLQQLMVNSVLKDTHEDAKMEFSKLLKDNSRHPSTYDHTYSDSLQKKRNKKYADLTTSAKKAATTTHILTDDGRPAATQFDADVFQQMMTKAVERNMLTFAAEEALESQNAFYADKLRYFIHAITCQVVERCMVDPLPTKLLSPMSVTAMSNEQVEFIAGEPPETMQRRAFFEERKTMLEKGFDIFREAMGGVKRAMISV</sequence>
<keyword evidence="8" id="KW-1185">Reference proteome</keyword>
<name>A0A9P5C5B0_9PLEO</name>
<dbReference type="GO" id="GO:0048312">
    <property type="term" value="P:intracellular distribution of mitochondria"/>
    <property type="evidence" value="ECO:0007669"/>
    <property type="project" value="TreeGrafter"/>
</dbReference>
<dbReference type="OrthoDB" id="415706at2759"/>
<feature type="region of interest" description="Disordered" evidence="4">
    <location>
        <begin position="439"/>
        <end position="492"/>
    </location>
</feature>
<dbReference type="InterPro" id="IPR001401">
    <property type="entry name" value="Dynamin_GTPase"/>
</dbReference>
<dbReference type="FunFam" id="3.40.50.300:FF:001425">
    <property type="entry name" value="Dynamin GTPase, putative"/>
    <property type="match status" value="1"/>
</dbReference>
<feature type="compositionally biased region" description="Basic and acidic residues" evidence="4">
    <location>
        <begin position="463"/>
        <end position="477"/>
    </location>
</feature>
<dbReference type="AlphaFoldDB" id="A0A9P5C5B0"/>
<accession>A0A9P5C5B0</accession>
<comment type="caution">
    <text evidence="7">The sequence shown here is derived from an EMBL/GenBank/DDBJ whole genome shotgun (WGS) entry which is preliminary data.</text>
</comment>
<dbReference type="PANTHER" id="PTHR11566">
    <property type="entry name" value="DYNAMIN"/>
    <property type="match status" value="1"/>
</dbReference>
<keyword evidence="3" id="KW-0175">Coiled coil</keyword>
<dbReference type="GO" id="GO:0003924">
    <property type="term" value="F:GTPase activity"/>
    <property type="evidence" value="ECO:0007669"/>
    <property type="project" value="InterPro"/>
</dbReference>
<dbReference type="InterPro" id="IPR045063">
    <property type="entry name" value="Dynamin_N"/>
</dbReference>
<dbReference type="GO" id="GO:0016559">
    <property type="term" value="P:peroxisome fission"/>
    <property type="evidence" value="ECO:0007669"/>
    <property type="project" value="TreeGrafter"/>
</dbReference>
<keyword evidence="1" id="KW-0547">Nucleotide-binding</keyword>
<dbReference type="InterPro" id="IPR030381">
    <property type="entry name" value="G_DYNAMIN_dom"/>
</dbReference>
<dbReference type="InterPro" id="IPR020850">
    <property type="entry name" value="GED_dom"/>
</dbReference>
<dbReference type="EMBL" id="SWKV01000001">
    <property type="protein sequence ID" value="KAF3047975.1"/>
    <property type="molecule type" value="Genomic_DNA"/>
</dbReference>
<dbReference type="Gene3D" id="3.40.50.300">
    <property type="entry name" value="P-loop containing nucleotide triphosphate hydrolases"/>
    <property type="match status" value="1"/>
</dbReference>
<dbReference type="Pfam" id="PF01031">
    <property type="entry name" value="Dynamin_M"/>
    <property type="match status" value="1"/>
</dbReference>
<feature type="compositionally biased region" description="Polar residues" evidence="4">
    <location>
        <begin position="451"/>
        <end position="462"/>
    </location>
</feature>
<dbReference type="PANTHER" id="PTHR11566:SF66">
    <property type="entry name" value="INTERFERON-INDUCED GTP-BINDING PROTEIN MX"/>
    <property type="match status" value="1"/>
</dbReference>
<dbReference type="Pfam" id="PF00350">
    <property type="entry name" value="Dynamin_N"/>
    <property type="match status" value="1"/>
</dbReference>
<evidence type="ECO:0008006" key="9">
    <source>
        <dbReference type="Google" id="ProtNLM"/>
    </source>
</evidence>
<dbReference type="PROSITE" id="PS51388">
    <property type="entry name" value="GED"/>
    <property type="match status" value="1"/>
</dbReference>